<dbReference type="SUPFAM" id="SSF159594">
    <property type="entry name" value="XCC0632-like"/>
    <property type="match status" value="1"/>
</dbReference>
<reference evidence="3 4" key="1">
    <citation type="submission" date="2018-08" db="EMBL/GenBank/DDBJ databases">
        <title>Pseudooceanicola sediminis CY03 in the family Rhodobacteracea.</title>
        <authorList>
            <person name="Zhang Y.-J."/>
        </authorList>
    </citation>
    <scope>NUCLEOTIDE SEQUENCE [LARGE SCALE GENOMIC DNA]</scope>
    <source>
        <strain evidence="3 4">CY03</strain>
    </source>
</reference>
<dbReference type="PROSITE" id="PS51257">
    <property type="entry name" value="PROKAR_LIPOPROTEIN"/>
    <property type="match status" value="1"/>
</dbReference>
<evidence type="ECO:0000313" key="4">
    <source>
        <dbReference type="Proteomes" id="UP000265848"/>
    </source>
</evidence>
<evidence type="ECO:0000256" key="1">
    <source>
        <dbReference type="SAM" id="SignalP"/>
    </source>
</evidence>
<feature type="signal peptide" evidence="1">
    <location>
        <begin position="1"/>
        <end position="26"/>
    </location>
</feature>
<keyword evidence="1" id="KW-0732">Signal</keyword>
<evidence type="ECO:0000259" key="2">
    <source>
        <dbReference type="Pfam" id="PF03886"/>
    </source>
</evidence>
<gene>
    <name evidence="3" type="ORF">DL237_12140</name>
</gene>
<dbReference type="AlphaFoldDB" id="A0A399IZ23"/>
<organism evidence="3 4">
    <name type="scientific">Pseudooceanicola sediminis</name>
    <dbReference type="NCBI Taxonomy" id="2211117"/>
    <lineage>
        <taxon>Bacteria</taxon>
        <taxon>Pseudomonadati</taxon>
        <taxon>Pseudomonadota</taxon>
        <taxon>Alphaproteobacteria</taxon>
        <taxon>Rhodobacterales</taxon>
        <taxon>Paracoccaceae</taxon>
        <taxon>Pseudooceanicola</taxon>
    </lineage>
</organism>
<proteinExistence type="predicted"/>
<dbReference type="Gene3D" id="3.40.50.10610">
    <property type="entry name" value="ABC-type transport auxiliary lipoprotein component"/>
    <property type="match status" value="1"/>
</dbReference>
<dbReference type="RefSeq" id="WP_119399344.1">
    <property type="nucleotide sequence ID" value="NZ_QWJJ01000010.1"/>
</dbReference>
<protein>
    <submittedName>
        <fullName evidence="3">Membrane integrity-associated transporter subunit PqiC</fullName>
    </submittedName>
</protein>
<dbReference type="EMBL" id="QWJJ01000010">
    <property type="protein sequence ID" value="RII38271.1"/>
    <property type="molecule type" value="Genomic_DNA"/>
</dbReference>
<feature type="chain" id="PRO_5017371417" evidence="1">
    <location>
        <begin position="27"/>
        <end position="196"/>
    </location>
</feature>
<keyword evidence="4" id="KW-1185">Reference proteome</keyword>
<comment type="caution">
    <text evidence="3">The sequence shown here is derived from an EMBL/GenBank/DDBJ whole genome shotgun (WGS) entry which is preliminary data.</text>
</comment>
<dbReference type="Proteomes" id="UP000265848">
    <property type="component" value="Unassembled WGS sequence"/>
</dbReference>
<sequence>MISRRAPLFRVPLLSLLAVLSLGACSADKLYTVPTPPAQAAVGRIAIAYASVEVQDVSLPEYASGDAIPMRDDDGSVTASKNLLWADLPTRAVTLELSRYLRQITGAEVAPSPWPFLDRAQVRVDVRVEQMLAEANGSFRLSGQYFVAPETGARGRSALFDLTVPIGGDGGAVAIAAARGQAVLQLAQLMAQSALR</sequence>
<feature type="domain" description="ABC-type transport auxiliary lipoprotein component" evidence="2">
    <location>
        <begin position="31"/>
        <end position="191"/>
    </location>
</feature>
<accession>A0A399IZ23</accession>
<dbReference type="InterPro" id="IPR005586">
    <property type="entry name" value="ABC_trans_aux"/>
</dbReference>
<dbReference type="Pfam" id="PF03886">
    <property type="entry name" value="ABC_trans_aux"/>
    <property type="match status" value="1"/>
</dbReference>
<evidence type="ECO:0000313" key="3">
    <source>
        <dbReference type="EMBL" id="RII38271.1"/>
    </source>
</evidence>
<name>A0A399IZ23_9RHOB</name>
<dbReference type="OrthoDB" id="7858211at2"/>